<dbReference type="InterPro" id="IPR004839">
    <property type="entry name" value="Aminotransferase_I/II_large"/>
</dbReference>
<evidence type="ECO:0000313" key="8">
    <source>
        <dbReference type="Proteomes" id="UP000198324"/>
    </source>
</evidence>
<dbReference type="Proteomes" id="UP000198324">
    <property type="component" value="Unassembled WGS sequence"/>
</dbReference>
<evidence type="ECO:0000256" key="5">
    <source>
        <dbReference type="ARBA" id="ARBA00022898"/>
    </source>
</evidence>
<dbReference type="OrthoDB" id="9804474at2"/>
<dbReference type="GO" id="GO:0030170">
    <property type="term" value="F:pyridoxal phosphate binding"/>
    <property type="evidence" value="ECO:0007669"/>
    <property type="project" value="InterPro"/>
</dbReference>
<evidence type="ECO:0000313" key="7">
    <source>
        <dbReference type="EMBL" id="SNS20437.1"/>
    </source>
</evidence>
<reference evidence="7 8" key="1">
    <citation type="submission" date="2017-06" db="EMBL/GenBank/DDBJ databases">
        <authorList>
            <person name="Kim H.J."/>
            <person name="Triplett B.A."/>
        </authorList>
    </citation>
    <scope>NUCLEOTIDE SEQUENCE [LARGE SCALE GENOMIC DNA]</scope>
    <source>
        <strain evidence="7 8">DSM 13116</strain>
    </source>
</reference>
<protein>
    <submittedName>
        <fullName evidence="7">Aspartate aminotransferase</fullName>
    </submittedName>
</protein>
<keyword evidence="8" id="KW-1185">Reference proteome</keyword>
<evidence type="ECO:0000256" key="2">
    <source>
        <dbReference type="ARBA" id="ARBA00007441"/>
    </source>
</evidence>
<accession>A0A239CJU7</accession>
<dbReference type="EMBL" id="FZOC01000008">
    <property type="protein sequence ID" value="SNS20437.1"/>
    <property type="molecule type" value="Genomic_DNA"/>
</dbReference>
<dbReference type="CDD" id="cd00609">
    <property type="entry name" value="AAT_like"/>
    <property type="match status" value="1"/>
</dbReference>
<dbReference type="InterPro" id="IPR015422">
    <property type="entry name" value="PyrdxlP-dep_Trfase_small"/>
</dbReference>
<proteinExistence type="inferred from homology"/>
<dbReference type="Gene3D" id="3.90.1150.10">
    <property type="entry name" value="Aspartate Aminotransferase, domain 1"/>
    <property type="match status" value="1"/>
</dbReference>
<dbReference type="InterPro" id="IPR050596">
    <property type="entry name" value="AspAT/PAT-like"/>
</dbReference>
<comment type="similarity">
    <text evidence="2">Belongs to the class-I pyridoxal-phosphate-dependent aminotransferase family.</text>
</comment>
<dbReference type="InterPro" id="IPR015424">
    <property type="entry name" value="PyrdxlP-dep_Trfase"/>
</dbReference>
<dbReference type="PANTHER" id="PTHR46383">
    <property type="entry name" value="ASPARTATE AMINOTRANSFERASE"/>
    <property type="match status" value="1"/>
</dbReference>
<evidence type="ECO:0000256" key="3">
    <source>
        <dbReference type="ARBA" id="ARBA00022576"/>
    </source>
</evidence>
<dbReference type="AlphaFoldDB" id="A0A239CJU7"/>
<dbReference type="Gene3D" id="3.40.640.10">
    <property type="entry name" value="Type I PLP-dependent aspartate aminotransferase-like (Major domain)"/>
    <property type="match status" value="1"/>
</dbReference>
<dbReference type="GO" id="GO:0006520">
    <property type="term" value="P:amino acid metabolic process"/>
    <property type="evidence" value="ECO:0007669"/>
    <property type="project" value="InterPro"/>
</dbReference>
<dbReference type="RefSeq" id="WP_089275359.1">
    <property type="nucleotide sequence ID" value="NZ_FZOC01000008.1"/>
</dbReference>
<evidence type="ECO:0000256" key="1">
    <source>
        <dbReference type="ARBA" id="ARBA00001933"/>
    </source>
</evidence>
<dbReference type="PRINTS" id="PR00753">
    <property type="entry name" value="ACCSYNTHASE"/>
</dbReference>
<dbReference type="GO" id="GO:0008483">
    <property type="term" value="F:transaminase activity"/>
    <property type="evidence" value="ECO:0007669"/>
    <property type="project" value="UniProtKB-KW"/>
</dbReference>
<name>A0A239CJU7_9BACT</name>
<keyword evidence="3 7" id="KW-0032">Aminotransferase</keyword>
<keyword evidence="5" id="KW-0663">Pyridoxal phosphate</keyword>
<sequence length="391" mass="42197">MRISDRLRKLKPSATLAVNAKAQELKAQGREVVSLAVGEPDFGTPDHVREAAKRAIDEGFTRYTPVPGIPDLRAAIAGYYGQFYGVCAKGENAIASCGGKQALYNLLMALLNPGDEVLIPAPYWVSYPAMVELADGVPVIVPTDPDSGFLVSVRDLESVCTPRTSVLLLNSPSNPTGGHYSQDALDEIARWARARGVFIISDEVYDRLVYEPAKPSTLSPMWQRHPESIAIVGALSKSFCMTGWRVGWTLAHPDLVKACAKIQGQSTSNVNSVAQKAAVAALTGPWTLVDEMKASFVRRRDLALEVIRSWPGVVCPKPDGAFYLFPVVEKYYTPDMPDSAALCTRLLEEAGVALVPGSAFGDDRCVRFSYAVADEVLVGALARVGKVLLGK</sequence>
<dbReference type="Pfam" id="PF00155">
    <property type="entry name" value="Aminotran_1_2"/>
    <property type="match status" value="1"/>
</dbReference>
<keyword evidence="4 7" id="KW-0808">Transferase</keyword>
<gene>
    <name evidence="7" type="ORF">SAMN04488503_3172</name>
</gene>
<evidence type="ECO:0000259" key="6">
    <source>
        <dbReference type="Pfam" id="PF00155"/>
    </source>
</evidence>
<feature type="domain" description="Aminotransferase class I/classII large" evidence="6">
    <location>
        <begin position="31"/>
        <end position="377"/>
    </location>
</feature>
<dbReference type="SUPFAM" id="SSF53383">
    <property type="entry name" value="PLP-dependent transferases"/>
    <property type="match status" value="1"/>
</dbReference>
<dbReference type="FunFam" id="3.40.640.10:FF:000033">
    <property type="entry name" value="Aspartate aminotransferase"/>
    <property type="match status" value="1"/>
</dbReference>
<dbReference type="InterPro" id="IPR015421">
    <property type="entry name" value="PyrdxlP-dep_Trfase_major"/>
</dbReference>
<comment type="cofactor">
    <cofactor evidence="1">
        <name>pyridoxal 5'-phosphate</name>
        <dbReference type="ChEBI" id="CHEBI:597326"/>
    </cofactor>
</comment>
<organism evidence="7 8">
    <name type="scientific">Humidesulfovibrio mexicanus</name>
    <dbReference type="NCBI Taxonomy" id="147047"/>
    <lineage>
        <taxon>Bacteria</taxon>
        <taxon>Pseudomonadati</taxon>
        <taxon>Thermodesulfobacteriota</taxon>
        <taxon>Desulfovibrionia</taxon>
        <taxon>Desulfovibrionales</taxon>
        <taxon>Desulfovibrionaceae</taxon>
        <taxon>Humidesulfovibrio</taxon>
    </lineage>
</organism>
<dbReference type="PANTHER" id="PTHR46383:SF1">
    <property type="entry name" value="ASPARTATE AMINOTRANSFERASE"/>
    <property type="match status" value="1"/>
</dbReference>
<evidence type="ECO:0000256" key="4">
    <source>
        <dbReference type="ARBA" id="ARBA00022679"/>
    </source>
</evidence>